<protein>
    <recommendedName>
        <fullName evidence="11">Fatty acyl-CoA reductase</fullName>
        <ecNumber evidence="11">1.2.1.84</ecNumber>
    </recommendedName>
</protein>
<dbReference type="OrthoDB" id="429813at2759"/>
<dbReference type="GO" id="GO:0035336">
    <property type="term" value="P:long-chain fatty-acyl-CoA metabolic process"/>
    <property type="evidence" value="ECO:0007669"/>
    <property type="project" value="TreeGrafter"/>
</dbReference>
<dbReference type="AlphaFoldDB" id="W8C623"/>
<dbReference type="KEGG" id="ccat:101456998"/>
<keyword evidence="5 11" id="KW-0521">NADP</keyword>
<reference evidence="14" key="2">
    <citation type="journal article" date="2014" name="BMC Genomics">
        <title>A genomic perspective to assessing quality of mass-reared SIT flies used in Mediterranean fruit fly (Ceratitis capitata) eradication in California.</title>
        <authorList>
            <person name="Calla B."/>
            <person name="Hall B."/>
            <person name="Hou S."/>
            <person name="Geib S.M."/>
        </authorList>
    </citation>
    <scope>NUCLEOTIDE SEQUENCE</scope>
</reference>
<evidence type="ECO:0000256" key="10">
    <source>
        <dbReference type="ARBA" id="ARBA00052530"/>
    </source>
</evidence>
<comment type="catalytic activity">
    <reaction evidence="10 11">
        <text>a long-chain fatty acyl-CoA + 2 NADPH + 2 H(+) = a long-chain primary fatty alcohol + 2 NADP(+) + CoA</text>
        <dbReference type="Rhea" id="RHEA:52716"/>
        <dbReference type="ChEBI" id="CHEBI:15378"/>
        <dbReference type="ChEBI" id="CHEBI:57287"/>
        <dbReference type="ChEBI" id="CHEBI:57783"/>
        <dbReference type="ChEBI" id="CHEBI:58349"/>
        <dbReference type="ChEBI" id="CHEBI:77396"/>
        <dbReference type="ChEBI" id="CHEBI:83139"/>
        <dbReference type="EC" id="1.2.1.84"/>
    </reaction>
</comment>
<evidence type="ECO:0000256" key="4">
    <source>
        <dbReference type="ARBA" id="ARBA00022692"/>
    </source>
</evidence>
<dbReference type="GeneID" id="101456998"/>
<gene>
    <name evidence="14" type="primary">FACR1</name>
</gene>
<evidence type="ECO:0000256" key="11">
    <source>
        <dbReference type="RuleBase" id="RU363097"/>
    </source>
</evidence>
<dbReference type="Gene3D" id="3.40.50.720">
    <property type="entry name" value="NAD(P)-binding Rossmann-like Domain"/>
    <property type="match status" value="1"/>
</dbReference>
<evidence type="ECO:0000259" key="13">
    <source>
        <dbReference type="Pfam" id="PF07993"/>
    </source>
</evidence>
<evidence type="ECO:0000256" key="7">
    <source>
        <dbReference type="ARBA" id="ARBA00023002"/>
    </source>
</evidence>
<feature type="transmembrane region" description="Helical" evidence="11">
    <location>
        <begin position="372"/>
        <end position="395"/>
    </location>
</feature>
<dbReference type="PANTHER" id="PTHR11011:SF60">
    <property type="entry name" value="FATTY ACYL-COA REDUCTASE-RELATED"/>
    <property type="match status" value="1"/>
</dbReference>
<keyword evidence="6 11" id="KW-1133">Transmembrane helix</keyword>
<dbReference type="InterPro" id="IPR026055">
    <property type="entry name" value="FAR"/>
</dbReference>
<dbReference type="CDD" id="cd09071">
    <property type="entry name" value="FAR_C"/>
    <property type="match status" value="1"/>
</dbReference>
<dbReference type="EC" id="1.2.1.84" evidence="11"/>
<dbReference type="FunFam" id="3.40.50.720:FF:000143">
    <property type="entry name" value="Fatty acyl-CoA reductase"/>
    <property type="match status" value="1"/>
</dbReference>
<dbReference type="SUPFAM" id="SSF51735">
    <property type="entry name" value="NAD(P)-binding Rossmann-fold domains"/>
    <property type="match status" value="1"/>
</dbReference>
<keyword evidence="8 11" id="KW-0443">Lipid metabolism</keyword>
<sequence>MKAEIQEISVNEKYQDFNMTSEVQEFYRDKSVFLTGGSGFLGKVFIEKILRATDVKRIYILIRPKKELTVEDRIEAMFKNPLFADLNQMKPTARQRVIPILGDCQLANMGISPEDRQTLIDEVQIVMHSAATVRFNEPLYNALAINVRATMDLMKLAKKMYKLQAFVHVSSAFANCTVFHMDEVYYTNELNITAENMCKIAELLGPEKTNRMTNEWCGKSPNTYTFTKALAEEAVLSQGKDLPICVFRPGIVIPTAKEPLVGWVDNLYGPMSILYGVAHGILRVLYVHLDTNANFVPVDMCANLMLVSAWNTAKTGGQVAPLEKPPIYNFVPDERNMLKWDTYRRTLEEHAPKMPLTKMIWYPFAIIVNSKLLYNILILFYHIIPGYIFDFLLLLMGKKRRMVKTYRKIHKQTAVLDYFVEHKFTFTMENTLKLWHSLSGADQSLFNFNMLAINWPEYFYNSLLGLRCYMGREQPETIPKAKQLWSRLLILHRTVQLLVYGGVSALLSWTFLRAFQVL</sequence>
<evidence type="ECO:0000259" key="12">
    <source>
        <dbReference type="Pfam" id="PF03015"/>
    </source>
</evidence>
<organism evidence="14">
    <name type="scientific">Ceratitis capitata</name>
    <name type="common">Mediterranean fruit fly</name>
    <name type="synonym">Tephritis capitata</name>
    <dbReference type="NCBI Taxonomy" id="7213"/>
    <lineage>
        <taxon>Eukaryota</taxon>
        <taxon>Metazoa</taxon>
        <taxon>Ecdysozoa</taxon>
        <taxon>Arthropoda</taxon>
        <taxon>Hexapoda</taxon>
        <taxon>Insecta</taxon>
        <taxon>Pterygota</taxon>
        <taxon>Neoptera</taxon>
        <taxon>Endopterygota</taxon>
        <taxon>Diptera</taxon>
        <taxon>Brachycera</taxon>
        <taxon>Muscomorpha</taxon>
        <taxon>Tephritoidea</taxon>
        <taxon>Tephritidae</taxon>
        <taxon>Ceratitis</taxon>
        <taxon>Ceratitis</taxon>
    </lineage>
</organism>
<reference evidence="14" key="1">
    <citation type="submission" date="2013-07" db="EMBL/GenBank/DDBJ databases">
        <authorList>
            <person name="Geib S."/>
        </authorList>
    </citation>
    <scope>NUCLEOTIDE SEQUENCE</scope>
</reference>
<evidence type="ECO:0000313" key="14">
    <source>
        <dbReference type="EMBL" id="JAB97799.1"/>
    </source>
</evidence>
<dbReference type="CDD" id="cd05236">
    <property type="entry name" value="FAR-N_SDR_e"/>
    <property type="match status" value="1"/>
</dbReference>
<dbReference type="GO" id="GO:0102965">
    <property type="term" value="F:alcohol-forming long-chain fatty acyl-CoA reductase activity"/>
    <property type="evidence" value="ECO:0007669"/>
    <property type="project" value="UniProtKB-EC"/>
</dbReference>
<dbReference type="InterPro" id="IPR036291">
    <property type="entry name" value="NAD(P)-bd_dom_sf"/>
</dbReference>
<name>W8C623_CERCA</name>
<dbReference type="GO" id="GO:0005777">
    <property type="term" value="C:peroxisome"/>
    <property type="evidence" value="ECO:0007669"/>
    <property type="project" value="TreeGrafter"/>
</dbReference>
<dbReference type="InterPro" id="IPR033640">
    <property type="entry name" value="FAR_C"/>
</dbReference>
<comment type="similarity">
    <text evidence="2 11">Belongs to the fatty acyl-CoA reductase family.</text>
</comment>
<evidence type="ECO:0000256" key="6">
    <source>
        <dbReference type="ARBA" id="ARBA00022989"/>
    </source>
</evidence>
<feature type="domain" description="Fatty acyl-CoA reductase C-terminal" evidence="12">
    <location>
        <begin position="381"/>
        <end position="472"/>
    </location>
</feature>
<evidence type="ECO:0000256" key="8">
    <source>
        <dbReference type="ARBA" id="ARBA00023098"/>
    </source>
</evidence>
<dbReference type="GO" id="GO:0016020">
    <property type="term" value="C:membrane"/>
    <property type="evidence" value="ECO:0007669"/>
    <property type="project" value="UniProtKB-SubCell"/>
</dbReference>
<keyword evidence="3 11" id="KW-0444">Lipid biosynthesis</keyword>
<feature type="transmembrane region" description="Helical" evidence="11">
    <location>
        <begin position="497"/>
        <end position="515"/>
    </location>
</feature>
<keyword evidence="9 11" id="KW-0472">Membrane</keyword>
<dbReference type="Pfam" id="PF07993">
    <property type="entry name" value="NAD_binding_4"/>
    <property type="match status" value="1"/>
</dbReference>
<dbReference type="Pfam" id="PF03015">
    <property type="entry name" value="Sterile"/>
    <property type="match status" value="1"/>
</dbReference>
<keyword evidence="7 11" id="KW-0560">Oxidoreductase</keyword>
<evidence type="ECO:0000256" key="2">
    <source>
        <dbReference type="ARBA" id="ARBA00005928"/>
    </source>
</evidence>
<proteinExistence type="evidence at transcript level"/>
<comment type="subcellular location">
    <subcellularLocation>
        <location evidence="1">Membrane</location>
        <topology evidence="1">Multi-pass membrane protein</topology>
    </subcellularLocation>
</comment>
<keyword evidence="4 11" id="KW-0812">Transmembrane</keyword>
<feature type="domain" description="Thioester reductase (TE)" evidence="13">
    <location>
        <begin position="34"/>
        <end position="305"/>
    </location>
</feature>
<evidence type="ECO:0000256" key="5">
    <source>
        <dbReference type="ARBA" id="ARBA00022857"/>
    </source>
</evidence>
<dbReference type="GO" id="GO:0080019">
    <property type="term" value="F:alcohol-forming very long-chain fatty acyl-CoA reductase activity"/>
    <property type="evidence" value="ECO:0007669"/>
    <property type="project" value="InterPro"/>
</dbReference>
<dbReference type="PANTHER" id="PTHR11011">
    <property type="entry name" value="MALE STERILITY PROTEIN 2-RELATED"/>
    <property type="match status" value="1"/>
</dbReference>
<dbReference type="InterPro" id="IPR013120">
    <property type="entry name" value="FAR_NAD-bd"/>
</dbReference>
<comment type="function">
    <text evidence="11">Catalyzes the reduction of fatty acyl-CoA to fatty alcohols.</text>
</comment>
<accession>W8C623</accession>
<evidence type="ECO:0000256" key="9">
    <source>
        <dbReference type="ARBA" id="ARBA00023136"/>
    </source>
</evidence>
<dbReference type="EMBL" id="GAMC01008756">
    <property type="protein sequence ID" value="JAB97799.1"/>
    <property type="molecule type" value="mRNA"/>
</dbReference>
<evidence type="ECO:0000256" key="3">
    <source>
        <dbReference type="ARBA" id="ARBA00022516"/>
    </source>
</evidence>
<evidence type="ECO:0000256" key="1">
    <source>
        <dbReference type="ARBA" id="ARBA00004141"/>
    </source>
</evidence>